<feature type="transmembrane region" description="Helical" evidence="7">
    <location>
        <begin position="468"/>
        <end position="488"/>
    </location>
</feature>
<protein>
    <recommendedName>
        <fullName evidence="8">FAD-binding domain-containing protein</fullName>
    </recommendedName>
</protein>
<sequence length="500" mass="54198">MMLAKRGWNVTVAERHAQVSYADPDRSYVYAIDGRGRVFTDAYGLTPKLAEAGVDTKAVEVNRVFPNGKVVNARQVIKDEARIVYWLPRMNFVRLLEYRVKEQDMAPYITLLTNTEASEIERLPTNSSSSSSSAAQQVQVTLRNTVTGNTQRFVPKLLLGCDGMNSLVRQSMQHWAAADSSSSSSRFSMAEYPSLSTDLRFKVLQLPPNPAMKDGTVLRNPSFCLLAGQKSKSIGGPPLRLGLLPIKDESVGRTANLITLPDHPVWGVSDAAKLYKVFEEAFPQADWRALVPEPVMAKFAASQGGQFPAPQHSRGMALLVAPESPPGPAAAAPDAAAVKGTGVLLLGDAAHCFPPDLGQGVNSALEDVCVLQRELDAAGDDLAQALPAFEQQRQPDSEALAKLVQTGYPLQYNQYPLLRAVWSARFIAHMLVHKLLPFAISPPLFLMIQDPSRRYSSVLAATEHSKRVLAGLAVLLVGAVAVLLQKLLPKLLKVFAAGSA</sequence>
<reference evidence="9 10" key="1">
    <citation type="submission" date="2016-10" db="EMBL/GenBank/DDBJ databases">
        <authorList>
            <person name="Cai Z."/>
        </authorList>
    </citation>
    <scope>NUCLEOTIDE SEQUENCE [LARGE SCALE GENOMIC DNA]</scope>
</reference>
<evidence type="ECO:0000256" key="5">
    <source>
        <dbReference type="ARBA" id="ARBA00023002"/>
    </source>
</evidence>
<keyword evidence="5" id="KW-0560">Oxidoreductase</keyword>
<keyword evidence="7" id="KW-0472">Membrane</keyword>
<evidence type="ECO:0000256" key="7">
    <source>
        <dbReference type="SAM" id="Phobius"/>
    </source>
</evidence>
<keyword evidence="7" id="KW-1133">Transmembrane helix</keyword>
<keyword evidence="6" id="KW-0503">Monooxygenase</keyword>
<comment type="cofactor">
    <cofactor evidence="1">
        <name>FAD</name>
        <dbReference type="ChEBI" id="CHEBI:57692"/>
    </cofactor>
</comment>
<evidence type="ECO:0000256" key="1">
    <source>
        <dbReference type="ARBA" id="ARBA00001974"/>
    </source>
</evidence>
<dbReference type="Gene3D" id="3.50.50.60">
    <property type="entry name" value="FAD/NAD(P)-binding domain"/>
    <property type="match status" value="1"/>
</dbReference>
<accession>A0A383V8J3</accession>
<keyword evidence="7" id="KW-0812">Transmembrane</keyword>
<keyword evidence="2" id="KW-0285">Flavoprotein</keyword>
<dbReference type="AlphaFoldDB" id="A0A383V8J3"/>
<evidence type="ECO:0000313" key="10">
    <source>
        <dbReference type="Proteomes" id="UP000256970"/>
    </source>
</evidence>
<dbReference type="PANTHER" id="PTHR46028">
    <property type="entry name" value="KYNURENINE 3-MONOOXYGENASE"/>
    <property type="match status" value="1"/>
</dbReference>
<proteinExistence type="predicted"/>
<evidence type="ECO:0000256" key="3">
    <source>
        <dbReference type="ARBA" id="ARBA00022827"/>
    </source>
</evidence>
<evidence type="ECO:0000256" key="6">
    <source>
        <dbReference type="ARBA" id="ARBA00023033"/>
    </source>
</evidence>
<dbReference type="GO" id="GO:0004502">
    <property type="term" value="F:kynurenine 3-monooxygenase activity"/>
    <property type="evidence" value="ECO:0007669"/>
    <property type="project" value="TreeGrafter"/>
</dbReference>
<dbReference type="Proteomes" id="UP000256970">
    <property type="component" value="Unassembled WGS sequence"/>
</dbReference>
<dbReference type="InterPro" id="IPR036188">
    <property type="entry name" value="FAD/NAD-bd_sf"/>
</dbReference>
<feature type="transmembrane region" description="Helical" evidence="7">
    <location>
        <begin position="426"/>
        <end position="448"/>
    </location>
</feature>
<feature type="domain" description="FAD-binding" evidence="8">
    <location>
        <begin position="342"/>
        <end position="397"/>
    </location>
</feature>
<evidence type="ECO:0000256" key="4">
    <source>
        <dbReference type="ARBA" id="ARBA00022857"/>
    </source>
</evidence>
<dbReference type="GO" id="GO:0070189">
    <property type="term" value="P:kynurenine metabolic process"/>
    <property type="evidence" value="ECO:0007669"/>
    <property type="project" value="TreeGrafter"/>
</dbReference>
<evidence type="ECO:0000259" key="8">
    <source>
        <dbReference type="Pfam" id="PF01494"/>
    </source>
</evidence>
<evidence type="ECO:0000313" key="9">
    <source>
        <dbReference type="EMBL" id="SZX61102.1"/>
    </source>
</evidence>
<dbReference type="EMBL" id="FNXT01000122">
    <property type="protein sequence ID" value="SZX61102.1"/>
    <property type="molecule type" value="Genomic_DNA"/>
</dbReference>
<name>A0A383V8J3_TETOB</name>
<keyword evidence="3" id="KW-0274">FAD</keyword>
<keyword evidence="10" id="KW-1185">Reference proteome</keyword>
<evidence type="ECO:0000256" key="2">
    <source>
        <dbReference type="ARBA" id="ARBA00022630"/>
    </source>
</evidence>
<dbReference type="InterPro" id="IPR002938">
    <property type="entry name" value="FAD-bd"/>
</dbReference>
<gene>
    <name evidence="9" type="ORF">BQ4739_LOCUS1633</name>
</gene>
<dbReference type="STRING" id="3088.A0A383V8J3"/>
<dbReference type="SUPFAM" id="SSF51905">
    <property type="entry name" value="FAD/NAD(P)-binding domain"/>
    <property type="match status" value="1"/>
</dbReference>
<organism evidence="9 10">
    <name type="scientific">Tetradesmus obliquus</name>
    <name type="common">Green alga</name>
    <name type="synonym">Acutodesmus obliquus</name>
    <dbReference type="NCBI Taxonomy" id="3088"/>
    <lineage>
        <taxon>Eukaryota</taxon>
        <taxon>Viridiplantae</taxon>
        <taxon>Chlorophyta</taxon>
        <taxon>core chlorophytes</taxon>
        <taxon>Chlorophyceae</taxon>
        <taxon>CS clade</taxon>
        <taxon>Sphaeropleales</taxon>
        <taxon>Scenedesmaceae</taxon>
        <taxon>Tetradesmus</taxon>
    </lineage>
</organism>
<dbReference type="GO" id="GO:0071949">
    <property type="term" value="F:FAD binding"/>
    <property type="evidence" value="ECO:0007669"/>
    <property type="project" value="InterPro"/>
</dbReference>
<dbReference type="Pfam" id="PF01494">
    <property type="entry name" value="FAD_binding_3"/>
    <property type="match status" value="1"/>
</dbReference>
<keyword evidence="4" id="KW-0521">NADP</keyword>
<dbReference type="PANTHER" id="PTHR46028:SF2">
    <property type="entry name" value="KYNURENINE 3-MONOOXYGENASE"/>
    <property type="match status" value="1"/>
</dbReference>